<comment type="caution">
    <text evidence="4">The sequence shown here is derived from an EMBL/GenBank/DDBJ whole genome shotgun (WGS) entry which is preliminary data.</text>
</comment>
<feature type="transmembrane region" description="Helical" evidence="2">
    <location>
        <begin position="143"/>
        <end position="161"/>
    </location>
</feature>
<dbReference type="Proteomes" id="UP000031419">
    <property type="component" value="Unassembled WGS sequence"/>
</dbReference>
<accession>A0A073AXV5</accession>
<evidence type="ECO:0000259" key="3">
    <source>
        <dbReference type="Pfam" id="PF23636"/>
    </source>
</evidence>
<feature type="transmembrane region" description="Helical" evidence="2">
    <location>
        <begin position="86"/>
        <end position="106"/>
    </location>
</feature>
<dbReference type="EMBL" id="JNVU01000031">
    <property type="protein sequence ID" value="KEI43907.1"/>
    <property type="molecule type" value="Genomic_DNA"/>
</dbReference>
<proteinExistence type="predicted"/>
<evidence type="ECO:0000313" key="4">
    <source>
        <dbReference type="EMBL" id="KEI43907.1"/>
    </source>
</evidence>
<keyword evidence="2" id="KW-0812">Transmembrane</keyword>
<dbReference type="Pfam" id="PF23636">
    <property type="entry name" value="DUF7144"/>
    <property type="match status" value="1"/>
</dbReference>
<evidence type="ECO:0000256" key="1">
    <source>
        <dbReference type="SAM" id="MobiDB-lite"/>
    </source>
</evidence>
<feature type="compositionally biased region" description="Basic and acidic residues" evidence="1">
    <location>
        <begin position="1"/>
        <end position="10"/>
    </location>
</feature>
<dbReference type="RefSeq" id="WP_029720187.1">
    <property type="nucleotide sequence ID" value="NZ_JNVU01000031.1"/>
</dbReference>
<organism evidence="4 5">
    <name type="scientific">Saccharopolyspora rectivirgula</name>
    <dbReference type="NCBI Taxonomy" id="28042"/>
    <lineage>
        <taxon>Bacteria</taxon>
        <taxon>Bacillati</taxon>
        <taxon>Actinomycetota</taxon>
        <taxon>Actinomycetes</taxon>
        <taxon>Pseudonocardiales</taxon>
        <taxon>Pseudonocardiaceae</taxon>
        <taxon>Saccharopolyspora</taxon>
    </lineage>
</organism>
<name>A0A073AXV5_9PSEU</name>
<dbReference type="InterPro" id="IPR055568">
    <property type="entry name" value="DUF7144"/>
</dbReference>
<dbReference type="eggNOG" id="ENOG5032TA6">
    <property type="taxonomic scope" value="Bacteria"/>
</dbReference>
<feature type="transmembrane region" description="Helical" evidence="2">
    <location>
        <begin position="118"/>
        <end position="137"/>
    </location>
</feature>
<feature type="region of interest" description="Disordered" evidence="1">
    <location>
        <begin position="1"/>
        <end position="41"/>
    </location>
</feature>
<keyword evidence="2" id="KW-0472">Membrane</keyword>
<protein>
    <recommendedName>
        <fullName evidence="3">DUF7144 domain-containing protein</fullName>
    </recommendedName>
</protein>
<keyword evidence="2" id="KW-1133">Transmembrane helix</keyword>
<feature type="domain" description="DUF7144" evidence="3">
    <location>
        <begin position="50"/>
        <end position="162"/>
    </location>
</feature>
<keyword evidence="5" id="KW-1185">Reference proteome</keyword>
<dbReference type="AlphaFoldDB" id="A0A073AXV5"/>
<feature type="compositionally biased region" description="Basic and acidic residues" evidence="1">
    <location>
        <begin position="24"/>
        <end position="35"/>
    </location>
</feature>
<evidence type="ECO:0000256" key="2">
    <source>
        <dbReference type="SAM" id="Phobius"/>
    </source>
</evidence>
<feature type="transmembrane region" description="Helical" evidence="2">
    <location>
        <begin position="50"/>
        <end position="74"/>
    </location>
</feature>
<evidence type="ECO:0000313" key="5">
    <source>
        <dbReference type="Proteomes" id="UP000031419"/>
    </source>
</evidence>
<reference evidence="4 5" key="1">
    <citation type="submission" date="2014-06" db="EMBL/GenBank/DDBJ databases">
        <title>Saccharopolyspora rectivirgula DSM-43113 Genome sequencing.</title>
        <authorList>
            <person name="Barrera C."/>
            <person name="Millon L."/>
            <person name="Rognon B."/>
            <person name="Zaugg C."/>
            <person name="Monod M."/>
        </authorList>
    </citation>
    <scope>NUCLEOTIDE SEQUENCE [LARGE SCALE GENOMIC DNA]</scope>
    <source>
        <strain evidence="4 5">DSM 43113</strain>
    </source>
</reference>
<sequence length="170" mass="18233">MTSAERRRTGNEQQTTHPTVPRQETPRGETVRQESRAVAPSESERPVSGWLTFAGSVLVLVGAFNVIAGLTALFRADYFQVTSSELLVFNFGAWAWIWLALGVVQLAAGAGAMMGQSWARTTGIALATLCAIGHLAFLAAFPLWSVLVIAMSVLTIYALVVPSPNARAML</sequence>
<dbReference type="STRING" id="28042.GU90_13095"/>
<gene>
    <name evidence="4" type="ORF">GU90_13095</name>
</gene>